<accession>A0A922P2J4</accession>
<proteinExistence type="predicted"/>
<evidence type="ECO:0000256" key="9">
    <source>
        <dbReference type="ARBA" id="ARBA00031636"/>
    </source>
</evidence>
<dbReference type="AlphaFoldDB" id="A0A922P2J4"/>
<dbReference type="RefSeq" id="WP_037162166.1">
    <property type="nucleotide sequence ID" value="NZ_CAJXID010000040.1"/>
</dbReference>
<feature type="transmembrane region" description="Helical" evidence="10">
    <location>
        <begin position="57"/>
        <end position="82"/>
    </location>
</feature>
<keyword evidence="6 10" id="KW-1133">Transmembrane helix</keyword>
<keyword evidence="8 10" id="KW-0472">Membrane</keyword>
<keyword evidence="12" id="KW-1185">Reference proteome</keyword>
<feature type="transmembrane region" description="Helical" evidence="10">
    <location>
        <begin position="199"/>
        <end position="224"/>
    </location>
</feature>
<evidence type="ECO:0000256" key="7">
    <source>
        <dbReference type="ARBA" id="ARBA00023065"/>
    </source>
</evidence>
<keyword evidence="2" id="KW-0813">Transport</keyword>
<dbReference type="PANTHER" id="PTHR43298">
    <property type="entry name" value="MULTIDRUG RESISTANCE PROTEIN NORM-RELATED"/>
    <property type="match status" value="1"/>
</dbReference>
<evidence type="ECO:0000313" key="11">
    <source>
        <dbReference type="EMBL" id="KEQ09934.1"/>
    </source>
</evidence>
<dbReference type="Proteomes" id="UP000052167">
    <property type="component" value="Unassembled WGS sequence"/>
</dbReference>
<keyword evidence="5 10" id="KW-0812">Transmembrane</keyword>
<dbReference type="GO" id="GO:0006811">
    <property type="term" value="P:monoatomic ion transport"/>
    <property type="evidence" value="ECO:0007669"/>
    <property type="project" value="UniProtKB-KW"/>
</dbReference>
<evidence type="ECO:0000256" key="8">
    <source>
        <dbReference type="ARBA" id="ARBA00023136"/>
    </source>
</evidence>
<feature type="transmembrane region" description="Helical" evidence="10">
    <location>
        <begin position="171"/>
        <end position="193"/>
    </location>
</feature>
<feature type="transmembrane region" description="Helical" evidence="10">
    <location>
        <begin position="327"/>
        <end position="347"/>
    </location>
</feature>
<evidence type="ECO:0000256" key="4">
    <source>
        <dbReference type="ARBA" id="ARBA00022475"/>
    </source>
</evidence>
<evidence type="ECO:0000256" key="10">
    <source>
        <dbReference type="SAM" id="Phobius"/>
    </source>
</evidence>
<comment type="subcellular location">
    <subcellularLocation>
        <location evidence="1">Cell inner membrane</location>
        <topology evidence="1">Multi-pass membrane protein</topology>
    </subcellularLocation>
</comment>
<keyword evidence="3" id="KW-0050">Antiport</keyword>
<dbReference type="InterPro" id="IPR048279">
    <property type="entry name" value="MdtK-like"/>
</dbReference>
<reference evidence="11 12" key="1">
    <citation type="submission" date="2014-06" db="EMBL/GenBank/DDBJ databases">
        <title>Rhizobium pelagicum/R2-400B4.</title>
        <authorList>
            <person name="Kimes N.E."/>
            <person name="Lopez-Perez M."/>
        </authorList>
    </citation>
    <scope>NUCLEOTIDE SEQUENCE [LARGE SCALE GENOMIC DNA]</scope>
    <source>
        <strain evidence="11 12">R2-400B4</strain>
    </source>
</reference>
<evidence type="ECO:0000256" key="5">
    <source>
        <dbReference type="ARBA" id="ARBA00022692"/>
    </source>
</evidence>
<sequence length="460" mass="48994">MSSHSPAMGPVAADNSWRRHIRSTINLGIPFVGAQLAQMAINTTDVIMVGWLGTTELAAIVLASQIFFIVFIFGSGFAAAVVPMVAHAVGRGDVTSVRRAVRMGIWVVLGYGALTAPILWFSESLLLAFGQEPEVSALAQGYLRVAQWGIFPALTLMVLRSFLSGLERGSIILYVTIGMFLANAFLNYALIFGNFGAPAWGLVGAAVASVCASTFGCVLMVAYINNRAETHTYELFVRFWRADWGAIRENLALGLPISFTILAETSLFAAASLMIGTIGTRELAAHGIALQLASLAFMIPLGMAQVATVRIGLAYGRGDMLGVRRAALAVLAVSLCVSVCGSTLFAVMPRELGALFLDTRKPDAQAVLDYAVWLIVIAGIFQMADGLQAVGAGMLRGLKDTKVPMLLALIAYWPIGFACAWLFAFPLGYGGPGVWFGFVTGLGAAAFLLCGRFYLLVRRA</sequence>
<dbReference type="PANTHER" id="PTHR43298:SF2">
    <property type="entry name" value="FMN_FAD EXPORTER YEEO-RELATED"/>
    <property type="match status" value="1"/>
</dbReference>
<dbReference type="OrthoDB" id="9780160at2"/>
<dbReference type="Pfam" id="PF01554">
    <property type="entry name" value="MatE"/>
    <property type="match status" value="2"/>
</dbReference>
<feature type="transmembrane region" description="Helical" evidence="10">
    <location>
        <begin position="435"/>
        <end position="457"/>
    </location>
</feature>
<gene>
    <name evidence="11" type="ORF">GV68_21555</name>
</gene>
<feature type="transmembrane region" description="Helical" evidence="10">
    <location>
        <begin position="141"/>
        <end position="159"/>
    </location>
</feature>
<dbReference type="GO" id="GO:0042910">
    <property type="term" value="F:xenobiotic transmembrane transporter activity"/>
    <property type="evidence" value="ECO:0007669"/>
    <property type="project" value="InterPro"/>
</dbReference>
<feature type="transmembrane region" description="Helical" evidence="10">
    <location>
        <begin position="367"/>
        <end position="384"/>
    </location>
</feature>
<dbReference type="GO" id="GO:0015297">
    <property type="term" value="F:antiporter activity"/>
    <property type="evidence" value="ECO:0007669"/>
    <property type="project" value="UniProtKB-KW"/>
</dbReference>
<dbReference type="InterPro" id="IPR002528">
    <property type="entry name" value="MATE_fam"/>
</dbReference>
<dbReference type="EMBL" id="JOKJ01000005">
    <property type="protein sequence ID" value="KEQ09934.1"/>
    <property type="molecule type" value="Genomic_DNA"/>
</dbReference>
<evidence type="ECO:0000256" key="3">
    <source>
        <dbReference type="ARBA" id="ARBA00022449"/>
    </source>
</evidence>
<feature type="transmembrane region" description="Helical" evidence="10">
    <location>
        <begin position="103"/>
        <end position="121"/>
    </location>
</feature>
<evidence type="ECO:0000256" key="6">
    <source>
        <dbReference type="ARBA" id="ARBA00022989"/>
    </source>
</evidence>
<dbReference type="CDD" id="cd13131">
    <property type="entry name" value="MATE_NorM_like"/>
    <property type="match status" value="1"/>
</dbReference>
<dbReference type="GO" id="GO:0005886">
    <property type="term" value="C:plasma membrane"/>
    <property type="evidence" value="ECO:0007669"/>
    <property type="project" value="UniProtKB-SubCell"/>
</dbReference>
<feature type="transmembrane region" description="Helical" evidence="10">
    <location>
        <begin position="288"/>
        <end position="315"/>
    </location>
</feature>
<dbReference type="InterPro" id="IPR050222">
    <property type="entry name" value="MATE_MdtK"/>
</dbReference>
<feature type="transmembrane region" description="Helical" evidence="10">
    <location>
        <begin position="405"/>
        <end position="429"/>
    </location>
</feature>
<comment type="caution">
    <text evidence="11">The sequence shown here is derived from an EMBL/GenBank/DDBJ whole genome shotgun (WGS) entry which is preliminary data.</text>
</comment>
<evidence type="ECO:0000313" key="12">
    <source>
        <dbReference type="Proteomes" id="UP000052167"/>
    </source>
</evidence>
<organism evidence="11 12">
    <name type="scientific">Pseudorhizobium pelagicum</name>
    <dbReference type="NCBI Taxonomy" id="1509405"/>
    <lineage>
        <taxon>Bacteria</taxon>
        <taxon>Pseudomonadati</taxon>
        <taxon>Pseudomonadota</taxon>
        <taxon>Alphaproteobacteria</taxon>
        <taxon>Hyphomicrobiales</taxon>
        <taxon>Rhizobiaceae</taxon>
        <taxon>Rhizobium/Agrobacterium group</taxon>
        <taxon>Pseudorhizobium</taxon>
    </lineage>
</organism>
<evidence type="ECO:0000256" key="1">
    <source>
        <dbReference type="ARBA" id="ARBA00004429"/>
    </source>
</evidence>
<keyword evidence="7" id="KW-0406">Ion transport</keyword>
<dbReference type="NCBIfam" id="TIGR00797">
    <property type="entry name" value="matE"/>
    <property type="match status" value="1"/>
</dbReference>
<dbReference type="PIRSF" id="PIRSF006603">
    <property type="entry name" value="DinF"/>
    <property type="match status" value="1"/>
</dbReference>
<name>A0A922P2J4_9HYPH</name>
<evidence type="ECO:0000256" key="2">
    <source>
        <dbReference type="ARBA" id="ARBA00022448"/>
    </source>
</evidence>
<feature type="transmembrane region" description="Helical" evidence="10">
    <location>
        <begin position="251"/>
        <end position="276"/>
    </location>
</feature>
<protein>
    <recommendedName>
        <fullName evidence="9">Multidrug-efflux transporter</fullName>
    </recommendedName>
</protein>
<keyword evidence="4" id="KW-1003">Cell membrane</keyword>